<dbReference type="Pfam" id="PF04050">
    <property type="entry name" value="Upf2"/>
    <property type="match status" value="1"/>
</dbReference>
<evidence type="ECO:0000256" key="4">
    <source>
        <dbReference type="SAM" id="Phobius"/>
    </source>
</evidence>
<dbReference type="Proteomes" id="UP000187455">
    <property type="component" value="Unassembled WGS sequence"/>
</dbReference>
<gene>
    <name evidence="6" type="ORF">AYI68_g211</name>
</gene>
<dbReference type="InterPro" id="IPR039762">
    <property type="entry name" value="Nmd2/UPF2"/>
</dbReference>
<protein>
    <submittedName>
        <fullName evidence="6">Regulator of nonsense transcripts 2</fullName>
    </submittedName>
</protein>
<dbReference type="STRING" id="133383.A0A1R0H8Z5"/>
<evidence type="ECO:0000259" key="5">
    <source>
        <dbReference type="SMART" id="SM00543"/>
    </source>
</evidence>
<evidence type="ECO:0000256" key="3">
    <source>
        <dbReference type="SAM" id="MobiDB-lite"/>
    </source>
</evidence>
<evidence type="ECO:0000313" key="6">
    <source>
        <dbReference type="EMBL" id="OLY85593.1"/>
    </source>
</evidence>
<dbReference type="SMART" id="SM00543">
    <property type="entry name" value="MIF4G"/>
    <property type="match status" value="2"/>
</dbReference>
<dbReference type="GO" id="GO:0000184">
    <property type="term" value="P:nuclear-transcribed mRNA catabolic process, nonsense-mediated decay"/>
    <property type="evidence" value="ECO:0007669"/>
    <property type="project" value="InterPro"/>
</dbReference>
<keyword evidence="7" id="KW-1185">Reference proteome</keyword>
<accession>A0A1R0H8Z5</accession>
<dbReference type="Gene3D" id="1.25.40.180">
    <property type="match status" value="3"/>
</dbReference>
<feature type="region of interest" description="Disordered" evidence="3">
    <location>
        <begin position="394"/>
        <end position="416"/>
    </location>
</feature>
<dbReference type="PANTHER" id="PTHR12839:SF7">
    <property type="entry name" value="REGULATOR OF NONSENSE TRANSCRIPTS 2"/>
    <property type="match status" value="1"/>
</dbReference>
<keyword evidence="4" id="KW-0472">Membrane</keyword>
<dbReference type="GO" id="GO:0003723">
    <property type="term" value="F:RNA binding"/>
    <property type="evidence" value="ECO:0007669"/>
    <property type="project" value="InterPro"/>
</dbReference>
<comment type="subcellular location">
    <subcellularLocation>
        <location evidence="1">Cytoplasm</location>
    </subcellularLocation>
</comment>
<dbReference type="InterPro" id="IPR016024">
    <property type="entry name" value="ARM-type_fold"/>
</dbReference>
<feature type="compositionally biased region" description="Basic and acidic residues" evidence="3">
    <location>
        <begin position="459"/>
        <end position="471"/>
    </location>
</feature>
<evidence type="ECO:0000313" key="7">
    <source>
        <dbReference type="Proteomes" id="UP000187455"/>
    </source>
</evidence>
<dbReference type="AlphaFoldDB" id="A0A1R0H8Z5"/>
<dbReference type="InterPro" id="IPR003890">
    <property type="entry name" value="MIF4G-like_typ-3"/>
</dbReference>
<keyword evidence="4" id="KW-1133">Transmembrane helix</keyword>
<dbReference type="GO" id="GO:0005737">
    <property type="term" value="C:cytoplasm"/>
    <property type="evidence" value="ECO:0007669"/>
    <property type="project" value="UniProtKB-SubCell"/>
</dbReference>
<evidence type="ECO:0000256" key="2">
    <source>
        <dbReference type="ARBA" id="ARBA00022490"/>
    </source>
</evidence>
<feature type="transmembrane region" description="Helical" evidence="4">
    <location>
        <begin position="208"/>
        <end position="226"/>
    </location>
</feature>
<dbReference type="Pfam" id="PF02854">
    <property type="entry name" value="MIF4G"/>
    <property type="match status" value="2"/>
</dbReference>
<evidence type="ECO:0000256" key="1">
    <source>
        <dbReference type="ARBA" id="ARBA00004496"/>
    </source>
</evidence>
<feature type="domain" description="MIF4G" evidence="5">
    <location>
        <begin position="684"/>
        <end position="912"/>
    </location>
</feature>
<name>A0A1R0H8Z5_9FUNG</name>
<feature type="domain" description="MIF4G" evidence="5">
    <location>
        <begin position="478"/>
        <end position="667"/>
    </location>
</feature>
<dbReference type="PANTHER" id="PTHR12839">
    <property type="entry name" value="NONSENSE-MEDIATED MRNA DECAY PROTEIN 2 UP-FRAMESHIFT SUPPRESSOR 2"/>
    <property type="match status" value="1"/>
</dbReference>
<keyword evidence="2" id="KW-0963">Cytoplasm</keyword>
<dbReference type="SUPFAM" id="SSF48371">
    <property type="entry name" value="ARM repeat"/>
    <property type="match status" value="2"/>
</dbReference>
<keyword evidence="4" id="KW-0812">Transmembrane</keyword>
<sequence length="1222" mass="139969">MSEDKKDARQRRLLQLQTSSVNSWRDLEEKPDPKTLDANLKKNTGFIKKCKTNIGSEGISALLKDVETLQLKKYLSEIVSAITEGVSRCSSASDFSAAIDLISVLHKRFSKDFTVDFVSGISKIISMSSKIPQSTLNSDQKEKDEISRLAKLKVYFRILAEMYVSGLLWGIDSTEEYSDRFDKNFILSGGNNTHTKTDMTKYKEISKSSLYCILYAQLFGLLAIYFSKIFKRDFNLGVLDPETDIADCVFKIDEIEVITHSQIDGIKNLLYDFLNSGFSQLKKMISMLKKLETKNKEQLYTKGSISEELKIRYDKWLNQVEKLKSLLQMYSECLGKDMIEIKEENDSSEIGINFDSVSLAVKDEPSTNWWVDEEEKLFYTHIFDLRSKVPPVFLDPNSRKSNGSKNPSIDDKKIPIENKLEQDDTIELDAIDYEDFVKKRAEHVLNPSKIDVPPDDDNTEKTTGLKDRLDSESNSSRLDTLLSILPTLANRERTDDAAVEYCLSSTKTGHKKIIRVLLDIPRKRQDLIPFYSRFIATVDPFMPSIGSGVVDGLESEFRWLVRNKIKDLLEVRLRNARYISELTKFRICPPYKTVRCCKILVNNFSSQDIEVLCTFLEGCGRFLLSNTDSKPHMLQLLEIVLKKKASLNIDQRLVVLIDSAYLQCFPSTVNQADKKSKKKTILEEYIQNLIYEKLSKDTAENIFRLIRKLPWNDKYPYDTCDDLDSQSVHKTLINCFTKSHKVKNSLLPVLAMLVGMISKYHPWFRVRIVDNVLENIRLGLESNLFINNQRRISDIKYLAELYDFRIIDSNEVFETLYLLINFGYTNNNEDGTHVIPYPGRSCYVDSPFDYFRIKLVCTLLDKCGVCFDSAPSKTYLQIFLAFFELYILSKSLPIPLDMKNSVDDTFLKLRPGSPCHDSWNEAVISLEKVVQINRHFIKSKILERSVPTEDIITLNHALDKSSVLPNANESSSDFPEILSKDETLVIEPSLHEIENPPSSDHIDILDSTMELTDDTSDYIDGVEDLGKGVLDENDASNLNEEGSDQVVVLRNHDKIDDSWQKIKEAKEFDDELQKMFLESLNTRKLDRTVPLDMAIPLQLRDRKSTNILPNFNSKETQGSYNPNEQFKDNLVDPGAGYDEKKLDSDSKGVIKFSLLTGKKQKPTIKNLLVPETSSLALKTRAHQIEAQQEKERLNQIVLNYETQAVSVPSVSLPQRFQIRKQK</sequence>
<dbReference type="EMBL" id="LSSL01000064">
    <property type="protein sequence ID" value="OLY85593.1"/>
    <property type="molecule type" value="Genomic_DNA"/>
</dbReference>
<dbReference type="OrthoDB" id="27832at2759"/>
<comment type="caution">
    <text evidence="6">The sequence shown here is derived from an EMBL/GenBank/DDBJ whole genome shotgun (WGS) entry which is preliminary data.</text>
</comment>
<dbReference type="InterPro" id="IPR007193">
    <property type="entry name" value="Upf2/Nmd2_C"/>
</dbReference>
<organism evidence="6 7">
    <name type="scientific">Smittium mucronatum</name>
    <dbReference type="NCBI Taxonomy" id="133383"/>
    <lineage>
        <taxon>Eukaryota</taxon>
        <taxon>Fungi</taxon>
        <taxon>Fungi incertae sedis</taxon>
        <taxon>Zoopagomycota</taxon>
        <taxon>Kickxellomycotina</taxon>
        <taxon>Harpellomycetes</taxon>
        <taxon>Harpellales</taxon>
        <taxon>Legeriomycetaceae</taxon>
        <taxon>Smittium</taxon>
    </lineage>
</organism>
<feature type="region of interest" description="Disordered" evidence="3">
    <location>
        <begin position="447"/>
        <end position="472"/>
    </location>
</feature>
<dbReference type="GO" id="GO:0035145">
    <property type="term" value="C:exon-exon junction complex"/>
    <property type="evidence" value="ECO:0007669"/>
    <property type="project" value="TreeGrafter"/>
</dbReference>
<proteinExistence type="predicted"/>
<reference evidence="6 7" key="1">
    <citation type="journal article" date="2016" name="Mol. Biol. Evol.">
        <title>Genome-Wide Survey of Gut Fungi (Harpellales) Reveals the First Horizontally Transferred Ubiquitin Gene from a Mosquito Host.</title>
        <authorList>
            <person name="Wang Y."/>
            <person name="White M.M."/>
            <person name="Kvist S."/>
            <person name="Moncalvo J.M."/>
        </authorList>
    </citation>
    <scope>NUCLEOTIDE SEQUENCE [LARGE SCALE GENOMIC DNA]</scope>
    <source>
        <strain evidence="6 7">ALG-7-W6</strain>
    </source>
</reference>